<dbReference type="Proteomes" id="UP001477278">
    <property type="component" value="Unassembled WGS sequence"/>
</dbReference>
<dbReference type="Gene3D" id="3.20.20.140">
    <property type="entry name" value="Metal-dependent hydrolases"/>
    <property type="match status" value="1"/>
</dbReference>
<gene>
    <name evidence="1" type="ORF">ABHN84_14525</name>
</gene>
<dbReference type="SUPFAM" id="SSF51556">
    <property type="entry name" value="Metallo-dependent hydrolases"/>
    <property type="match status" value="1"/>
</dbReference>
<organism evidence="1 2">
    <name type="scientific">Shewanella vesiculosa</name>
    <dbReference type="NCBI Taxonomy" id="518738"/>
    <lineage>
        <taxon>Bacteria</taxon>
        <taxon>Pseudomonadati</taxon>
        <taxon>Pseudomonadota</taxon>
        <taxon>Gammaproteobacteria</taxon>
        <taxon>Alteromonadales</taxon>
        <taxon>Shewanellaceae</taxon>
        <taxon>Shewanella</taxon>
    </lineage>
</organism>
<sequence>MPGIIGVHFEGPHLNVTKKSIHNNEHIRKISEDELQTYCRKDLGKVLVTVAPESILPEQIPSVTPEQPFYYYRIPAFTGVYVSMLALLKAVDGRIANFAGIKYTFKPLLIHSVSTL</sequence>
<reference evidence="1 2" key="1">
    <citation type="submission" date="2024-05" db="EMBL/GenBank/DDBJ databases">
        <title>Genome sequencing of Marine Estuary Bacteria, Shewanella vesiculosa and S. baltica, and Pseudomonas syringae.</title>
        <authorList>
            <person name="Gurung A."/>
            <person name="Maclea K.S."/>
        </authorList>
    </citation>
    <scope>NUCLEOTIDE SEQUENCE [LARGE SCALE GENOMIC DNA]</scope>
    <source>
        <strain evidence="1 2">1A</strain>
    </source>
</reference>
<name>A0ABV0FRN2_9GAMM</name>
<evidence type="ECO:0000313" key="1">
    <source>
        <dbReference type="EMBL" id="MEO3683493.1"/>
    </source>
</evidence>
<dbReference type="EMBL" id="JBDPZN010000006">
    <property type="protein sequence ID" value="MEO3683493.1"/>
    <property type="molecule type" value="Genomic_DNA"/>
</dbReference>
<evidence type="ECO:0008006" key="3">
    <source>
        <dbReference type="Google" id="ProtNLM"/>
    </source>
</evidence>
<protein>
    <recommendedName>
        <fullName evidence="3">N-acetylglucosamine-6-phosphate deacetylase</fullName>
    </recommendedName>
</protein>
<dbReference type="RefSeq" id="WP_347690520.1">
    <property type="nucleotide sequence ID" value="NZ_JBDPZN010000006.1"/>
</dbReference>
<proteinExistence type="predicted"/>
<evidence type="ECO:0000313" key="2">
    <source>
        <dbReference type="Proteomes" id="UP001477278"/>
    </source>
</evidence>
<keyword evidence="2" id="KW-1185">Reference proteome</keyword>
<dbReference type="InterPro" id="IPR032466">
    <property type="entry name" value="Metal_Hydrolase"/>
</dbReference>
<accession>A0ABV0FRN2</accession>
<comment type="caution">
    <text evidence="1">The sequence shown here is derived from an EMBL/GenBank/DDBJ whole genome shotgun (WGS) entry which is preliminary data.</text>
</comment>